<feature type="non-terminal residue" evidence="1">
    <location>
        <position position="89"/>
    </location>
</feature>
<protein>
    <submittedName>
        <fullName evidence="1">Uncharacterized protein</fullName>
    </submittedName>
</protein>
<dbReference type="EMBL" id="BARW01000264">
    <property type="protein sequence ID" value="GAI61817.1"/>
    <property type="molecule type" value="Genomic_DNA"/>
</dbReference>
<name>X1PZT0_9ZZZZ</name>
<reference evidence="1" key="1">
    <citation type="journal article" date="2014" name="Front. Microbiol.">
        <title>High frequency of phylogenetically diverse reductive dehalogenase-homologous genes in deep subseafloor sedimentary metagenomes.</title>
        <authorList>
            <person name="Kawai M."/>
            <person name="Futagami T."/>
            <person name="Toyoda A."/>
            <person name="Takaki Y."/>
            <person name="Nishi S."/>
            <person name="Hori S."/>
            <person name="Arai W."/>
            <person name="Tsubouchi T."/>
            <person name="Morono Y."/>
            <person name="Uchiyama I."/>
            <person name="Ito T."/>
            <person name="Fujiyama A."/>
            <person name="Inagaki F."/>
            <person name="Takami H."/>
        </authorList>
    </citation>
    <scope>NUCLEOTIDE SEQUENCE</scope>
    <source>
        <strain evidence="1">Expedition CK06-06</strain>
    </source>
</reference>
<sequence>MQIRPMTYIVITFPVEVRPLVRGKAVLALEGRKVRGLLRKRGYRKVYTRWHFFGDTPGVYHPHLNVLCDGGDKSPRELADEKDAIRRKL</sequence>
<evidence type="ECO:0000313" key="1">
    <source>
        <dbReference type="EMBL" id="GAI61817.1"/>
    </source>
</evidence>
<accession>X1PZT0</accession>
<comment type="caution">
    <text evidence="1">The sequence shown here is derived from an EMBL/GenBank/DDBJ whole genome shotgun (WGS) entry which is preliminary data.</text>
</comment>
<proteinExistence type="predicted"/>
<organism evidence="1">
    <name type="scientific">marine sediment metagenome</name>
    <dbReference type="NCBI Taxonomy" id="412755"/>
    <lineage>
        <taxon>unclassified sequences</taxon>
        <taxon>metagenomes</taxon>
        <taxon>ecological metagenomes</taxon>
    </lineage>
</organism>
<dbReference type="AlphaFoldDB" id="X1PZT0"/>
<gene>
    <name evidence="1" type="ORF">S12H4_01365</name>
</gene>